<dbReference type="InterPro" id="IPR036890">
    <property type="entry name" value="HATPase_C_sf"/>
</dbReference>
<dbReference type="AlphaFoldDB" id="A0A6I0F7Z3"/>
<accession>A0A6I0F7Z3</accession>
<dbReference type="Gene3D" id="3.30.565.10">
    <property type="entry name" value="Histidine kinase-like ATPase, C-terminal domain"/>
    <property type="match status" value="1"/>
</dbReference>
<organism evidence="2 3">
    <name type="scientific">Alkaliphilus pronyensis</name>
    <dbReference type="NCBI Taxonomy" id="1482732"/>
    <lineage>
        <taxon>Bacteria</taxon>
        <taxon>Bacillati</taxon>
        <taxon>Bacillota</taxon>
        <taxon>Clostridia</taxon>
        <taxon>Peptostreptococcales</taxon>
        <taxon>Natronincolaceae</taxon>
        <taxon>Alkaliphilus</taxon>
    </lineage>
</organism>
<reference evidence="2 3" key="1">
    <citation type="submission" date="2019-10" db="EMBL/GenBank/DDBJ databases">
        <title>Alkaliphilus serpentinus sp. nov. and Alkaliphilus pronyensis sp. nov., two novel anaerobic alkaliphilic species isolated from the serpentinized-hosted hydrothermal field of the Prony Bay (New Caledonia).</title>
        <authorList>
            <person name="Postec A."/>
        </authorList>
    </citation>
    <scope>NUCLEOTIDE SEQUENCE [LARGE SCALE GENOMIC DNA]</scope>
    <source>
        <strain evidence="2 3">LacV</strain>
    </source>
</reference>
<dbReference type="GO" id="GO:0005524">
    <property type="term" value="F:ATP binding"/>
    <property type="evidence" value="ECO:0007669"/>
    <property type="project" value="UniProtKB-KW"/>
</dbReference>
<dbReference type="RefSeq" id="WP_151861238.1">
    <property type="nucleotide sequence ID" value="NZ_WBZC01000027.1"/>
</dbReference>
<dbReference type="OrthoDB" id="7452186at2"/>
<keyword evidence="3" id="KW-1185">Reference proteome</keyword>
<gene>
    <name evidence="2" type="ORF">F8154_08780</name>
</gene>
<keyword evidence="2" id="KW-0067">ATP-binding</keyword>
<proteinExistence type="predicted"/>
<dbReference type="SUPFAM" id="SSF55874">
    <property type="entry name" value="ATPase domain of HSP90 chaperone/DNA topoisomerase II/histidine kinase"/>
    <property type="match status" value="1"/>
</dbReference>
<keyword evidence="2" id="KW-0547">Nucleotide-binding</keyword>
<comment type="caution">
    <text evidence="2">The sequence shown here is derived from an EMBL/GenBank/DDBJ whole genome shotgun (WGS) entry which is preliminary data.</text>
</comment>
<feature type="coiled-coil region" evidence="1">
    <location>
        <begin position="402"/>
        <end position="474"/>
    </location>
</feature>
<evidence type="ECO:0000313" key="2">
    <source>
        <dbReference type="EMBL" id="KAB3534495.1"/>
    </source>
</evidence>
<evidence type="ECO:0000313" key="3">
    <source>
        <dbReference type="Proteomes" id="UP000432715"/>
    </source>
</evidence>
<dbReference type="Proteomes" id="UP000432715">
    <property type="component" value="Unassembled WGS sequence"/>
</dbReference>
<keyword evidence="1" id="KW-0175">Coiled coil</keyword>
<protein>
    <submittedName>
        <fullName evidence="2">ATP-binding protein</fullName>
    </submittedName>
</protein>
<dbReference type="Pfam" id="PF13589">
    <property type="entry name" value="HATPase_c_3"/>
    <property type="match status" value="1"/>
</dbReference>
<sequence>MTKIKIGKNVIENLTTGMYEDSKIIYREYIQNAADQIDKAKKSGLFVGEDLYIEIQIDDKKRNISIYDNATGIKTSDIVKKLADIADSDKNKTEDKGFRGIGRLGGLAYCDKLRFITSYKGEDKKTIMTWDAKRCRELIDDSSVKKSAEEILEEIISYETLKHDKNDHFFTVEMLNIRSENSELLDENKVCQYIAWNAPVPYNIDFLFTSKIKDYINSRGYKVDEYQILVNGDDIHKRYKDKLYESQTYKMYDQLYDVEFKELHNSKGELLAWIWFGVSGFKKNIPSSSNEMKGIRLRKENIQIGDEITLDKFFKETRGNGYYVGEVHAIHNDLVPNARRDYFNENNTRVEFDTELEYFFKNTLHYVYHDANKIKNSFKKIQTYGEKTKEFDTKPFINKDEKTKLQEELDKMAEDVKKAQKEIKRYKEKAESNNVLKRVMSVYEKEYANPIDYLRETAKEIDILETEKKDKKEIYITSELSKLNKGERKIVEKIYTVIKAMLDPKTSGELINKIQSELKK</sequence>
<dbReference type="EMBL" id="WBZC01000027">
    <property type="protein sequence ID" value="KAB3534495.1"/>
    <property type="molecule type" value="Genomic_DNA"/>
</dbReference>
<name>A0A6I0F7Z3_9FIRM</name>
<evidence type="ECO:0000256" key="1">
    <source>
        <dbReference type="SAM" id="Coils"/>
    </source>
</evidence>